<name>A0A6M6JN40_9PSEU</name>
<dbReference type="PANTHER" id="PTHR23508:SF10">
    <property type="entry name" value="CARBOXYLIC ACID TRANSPORTER PROTEIN HOMOLOG"/>
    <property type="match status" value="1"/>
</dbReference>
<evidence type="ECO:0000313" key="8">
    <source>
        <dbReference type="Proteomes" id="UP000505377"/>
    </source>
</evidence>
<feature type="transmembrane region" description="Helical" evidence="5">
    <location>
        <begin position="287"/>
        <end position="309"/>
    </location>
</feature>
<evidence type="ECO:0000256" key="5">
    <source>
        <dbReference type="SAM" id="Phobius"/>
    </source>
</evidence>
<dbReference type="PROSITE" id="PS50850">
    <property type="entry name" value="MFS"/>
    <property type="match status" value="1"/>
</dbReference>
<feature type="transmembrane region" description="Helical" evidence="5">
    <location>
        <begin position="12"/>
        <end position="32"/>
    </location>
</feature>
<evidence type="ECO:0000256" key="1">
    <source>
        <dbReference type="ARBA" id="ARBA00004651"/>
    </source>
</evidence>
<feature type="transmembrane region" description="Helical" evidence="5">
    <location>
        <begin position="375"/>
        <end position="398"/>
    </location>
</feature>
<evidence type="ECO:0000256" key="4">
    <source>
        <dbReference type="ARBA" id="ARBA00023136"/>
    </source>
</evidence>
<sequence>MEPLPSSSKGRMTSAGFAVLIICWATIVADGYDVVVYGAVLPSLLQEPGWGLTPATAGLLGSVPLVGMFVGSLLAGTLADVVGRRRMLIGCLTWFSVLTACCAFAPSPEVFALLRFVAGLGLGGVLPIASAITAEFTPRRFRNMVYAVMFSGFPIGGITAALLGLVIIPTAGWRWMFAVGLVPLLLILPFALRGLPESVTVLRRRGRHDEADALVARFALDEAPAPTAAEVAAAPAVGRTGGLFARRYLFATLCFLGASFLCLFMIYGVNTWLPQIMRQAGYSLGGALTFLLVFNVGACVGTVLVALVADRVGSKPVLIATFVLGAASVALLSARPAEVVMYVAIGLAGIGTIGTQSFLMALVTQHYPQGLAPLGLGWTLGVGRLGSVAAPVVLGLILGSGLGLRASFLALTAAGVLGAVFVVLVPAGGARRVVAPADREQTAVTG</sequence>
<dbReference type="InterPro" id="IPR011701">
    <property type="entry name" value="MFS"/>
</dbReference>
<dbReference type="InterPro" id="IPR036259">
    <property type="entry name" value="MFS_trans_sf"/>
</dbReference>
<dbReference type="PROSITE" id="PS00216">
    <property type="entry name" value="SUGAR_TRANSPORT_1"/>
    <property type="match status" value="1"/>
</dbReference>
<dbReference type="Gene3D" id="1.20.1250.20">
    <property type="entry name" value="MFS general substrate transporter like domains"/>
    <property type="match status" value="1"/>
</dbReference>
<keyword evidence="2 5" id="KW-0812">Transmembrane</keyword>
<gene>
    <name evidence="7" type="ORF">HOP40_19550</name>
</gene>
<dbReference type="KEGG" id="pbro:HOP40_19550"/>
<dbReference type="Proteomes" id="UP000505377">
    <property type="component" value="Chromosome"/>
</dbReference>
<dbReference type="GO" id="GO:0005886">
    <property type="term" value="C:plasma membrane"/>
    <property type="evidence" value="ECO:0007669"/>
    <property type="project" value="UniProtKB-SubCell"/>
</dbReference>
<comment type="subcellular location">
    <subcellularLocation>
        <location evidence="1">Cell membrane</location>
        <topology evidence="1">Multi-pass membrane protein</topology>
    </subcellularLocation>
</comment>
<feature type="transmembrane region" description="Helical" evidence="5">
    <location>
        <begin position="340"/>
        <end position="363"/>
    </location>
</feature>
<keyword evidence="3 5" id="KW-1133">Transmembrane helix</keyword>
<protein>
    <submittedName>
        <fullName evidence="7">Aromatic acid/H+ symport family MFS transporter</fullName>
    </submittedName>
</protein>
<keyword evidence="4 5" id="KW-0472">Membrane</keyword>
<dbReference type="InterPro" id="IPR020846">
    <property type="entry name" value="MFS_dom"/>
</dbReference>
<organism evidence="7 8">
    <name type="scientific">Pseudonocardia broussonetiae</name>
    <dbReference type="NCBI Taxonomy" id="2736640"/>
    <lineage>
        <taxon>Bacteria</taxon>
        <taxon>Bacillati</taxon>
        <taxon>Actinomycetota</taxon>
        <taxon>Actinomycetes</taxon>
        <taxon>Pseudonocardiales</taxon>
        <taxon>Pseudonocardiaceae</taxon>
        <taxon>Pseudonocardia</taxon>
    </lineage>
</organism>
<dbReference type="PROSITE" id="PS00217">
    <property type="entry name" value="SUGAR_TRANSPORT_2"/>
    <property type="match status" value="1"/>
</dbReference>
<feature type="transmembrane region" description="Helical" evidence="5">
    <location>
        <begin position="144"/>
        <end position="169"/>
    </location>
</feature>
<feature type="transmembrane region" description="Helical" evidence="5">
    <location>
        <begin position="87"/>
        <end position="106"/>
    </location>
</feature>
<feature type="transmembrane region" description="Helical" evidence="5">
    <location>
        <begin position="316"/>
        <end position="334"/>
    </location>
</feature>
<dbReference type="RefSeq" id="WP_172160658.1">
    <property type="nucleotide sequence ID" value="NZ_CP053564.1"/>
</dbReference>
<dbReference type="GO" id="GO:0046943">
    <property type="term" value="F:carboxylic acid transmembrane transporter activity"/>
    <property type="evidence" value="ECO:0007669"/>
    <property type="project" value="TreeGrafter"/>
</dbReference>
<evidence type="ECO:0000313" key="7">
    <source>
        <dbReference type="EMBL" id="QJY47731.1"/>
    </source>
</evidence>
<keyword evidence="8" id="KW-1185">Reference proteome</keyword>
<feature type="transmembrane region" description="Helical" evidence="5">
    <location>
        <begin position="404"/>
        <end position="425"/>
    </location>
</feature>
<feature type="transmembrane region" description="Helical" evidence="5">
    <location>
        <begin position="112"/>
        <end position="132"/>
    </location>
</feature>
<accession>A0A6M6JN40</accession>
<feature type="transmembrane region" description="Helical" evidence="5">
    <location>
        <begin position="248"/>
        <end position="267"/>
    </location>
</feature>
<feature type="transmembrane region" description="Helical" evidence="5">
    <location>
        <begin position="52"/>
        <end position="75"/>
    </location>
</feature>
<dbReference type="InterPro" id="IPR005829">
    <property type="entry name" value="Sugar_transporter_CS"/>
</dbReference>
<feature type="transmembrane region" description="Helical" evidence="5">
    <location>
        <begin position="175"/>
        <end position="195"/>
    </location>
</feature>
<dbReference type="AlphaFoldDB" id="A0A6M6JN40"/>
<dbReference type="EMBL" id="CP053564">
    <property type="protein sequence ID" value="QJY47731.1"/>
    <property type="molecule type" value="Genomic_DNA"/>
</dbReference>
<evidence type="ECO:0000259" key="6">
    <source>
        <dbReference type="PROSITE" id="PS50850"/>
    </source>
</evidence>
<feature type="domain" description="Major facilitator superfamily (MFS) profile" evidence="6">
    <location>
        <begin position="19"/>
        <end position="430"/>
    </location>
</feature>
<reference evidence="7 8" key="1">
    <citation type="submission" date="2020-05" db="EMBL/GenBank/DDBJ databases">
        <authorList>
            <person name="Mo P."/>
        </authorList>
    </citation>
    <scope>NUCLEOTIDE SEQUENCE [LARGE SCALE GENOMIC DNA]</scope>
    <source>
        <strain evidence="7 8">Gen01</strain>
    </source>
</reference>
<dbReference type="PANTHER" id="PTHR23508">
    <property type="entry name" value="CARBOXYLIC ACID TRANSPORTER PROTEIN HOMOLOG"/>
    <property type="match status" value="1"/>
</dbReference>
<proteinExistence type="predicted"/>
<dbReference type="CDD" id="cd17365">
    <property type="entry name" value="MFS_PcaK_like"/>
    <property type="match status" value="1"/>
</dbReference>
<evidence type="ECO:0000256" key="3">
    <source>
        <dbReference type="ARBA" id="ARBA00022989"/>
    </source>
</evidence>
<dbReference type="SUPFAM" id="SSF103473">
    <property type="entry name" value="MFS general substrate transporter"/>
    <property type="match status" value="1"/>
</dbReference>
<evidence type="ECO:0000256" key="2">
    <source>
        <dbReference type="ARBA" id="ARBA00022692"/>
    </source>
</evidence>
<dbReference type="Pfam" id="PF07690">
    <property type="entry name" value="MFS_1"/>
    <property type="match status" value="1"/>
</dbReference>